<name>R7UY41_CAPTE</name>
<dbReference type="EMBL" id="AMQN01006589">
    <property type="status" value="NOT_ANNOTATED_CDS"/>
    <property type="molecule type" value="Genomic_DNA"/>
</dbReference>
<dbReference type="HOGENOM" id="CLU_3016211_0_0_1"/>
<dbReference type="Proteomes" id="UP000014760">
    <property type="component" value="Unassembled WGS sequence"/>
</dbReference>
<proteinExistence type="predicted"/>
<evidence type="ECO:0000313" key="3">
    <source>
        <dbReference type="Proteomes" id="UP000014760"/>
    </source>
</evidence>
<dbReference type="OrthoDB" id="6154697at2759"/>
<evidence type="ECO:0000313" key="2">
    <source>
        <dbReference type="EnsemblMetazoa" id="CapteP32721"/>
    </source>
</evidence>
<sequence length="63" mass="7233">KANILCGIVKRAIGFNAPRNVKMQLYKSLVRPNLEYSTQVWSPCFKNEILSIESVQRNMSSFI</sequence>
<dbReference type="EnsemblMetazoa" id="CapteT32721">
    <property type="protein sequence ID" value="CapteP32721"/>
    <property type="gene ID" value="CapteG32721"/>
</dbReference>
<keyword evidence="3" id="KW-1185">Reference proteome</keyword>
<dbReference type="AlphaFoldDB" id="R7UY41"/>
<protein>
    <submittedName>
        <fullName evidence="1 2">Uncharacterized protein</fullName>
    </submittedName>
</protein>
<evidence type="ECO:0000313" key="1">
    <source>
        <dbReference type="EMBL" id="ELU08872.1"/>
    </source>
</evidence>
<feature type="non-terminal residue" evidence="1">
    <location>
        <position position="63"/>
    </location>
</feature>
<reference evidence="2" key="3">
    <citation type="submission" date="2015-06" db="UniProtKB">
        <authorList>
            <consortium name="EnsemblMetazoa"/>
        </authorList>
    </citation>
    <scope>IDENTIFICATION</scope>
</reference>
<dbReference type="EMBL" id="KB298689">
    <property type="protein sequence ID" value="ELU08872.1"/>
    <property type="molecule type" value="Genomic_DNA"/>
</dbReference>
<reference evidence="3" key="1">
    <citation type="submission" date="2012-12" db="EMBL/GenBank/DDBJ databases">
        <authorList>
            <person name="Hellsten U."/>
            <person name="Grimwood J."/>
            <person name="Chapman J.A."/>
            <person name="Shapiro H."/>
            <person name="Aerts A."/>
            <person name="Otillar R.P."/>
            <person name="Terry A.Y."/>
            <person name="Boore J.L."/>
            <person name="Simakov O."/>
            <person name="Marletaz F."/>
            <person name="Cho S.-J."/>
            <person name="Edsinger-Gonzales E."/>
            <person name="Havlak P."/>
            <person name="Kuo D.-H."/>
            <person name="Larsson T."/>
            <person name="Lv J."/>
            <person name="Arendt D."/>
            <person name="Savage R."/>
            <person name="Osoegawa K."/>
            <person name="de Jong P."/>
            <person name="Lindberg D.R."/>
            <person name="Seaver E.C."/>
            <person name="Weisblat D.A."/>
            <person name="Putnam N.H."/>
            <person name="Grigoriev I.V."/>
            <person name="Rokhsar D.S."/>
        </authorList>
    </citation>
    <scope>NUCLEOTIDE SEQUENCE</scope>
    <source>
        <strain evidence="3">I ESC-2004</strain>
    </source>
</reference>
<accession>R7UY41</accession>
<gene>
    <name evidence="1" type="ORF">CAPTEDRAFT_32721</name>
</gene>
<reference evidence="1 3" key="2">
    <citation type="journal article" date="2013" name="Nature">
        <title>Insights into bilaterian evolution from three spiralian genomes.</title>
        <authorList>
            <person name="Simakov O."/>
            <person name="Marletaz F."/>
            <person name="Cho S.J."/>
            <person name="Edsinger-Gonzales E."/>
            <person name="Havlak P."/>
            <person name="Hellsten U."/>
            <person name="Kuo D.H."/>
            <person name="Larsson T."/>
            <person name="Lv J."/>
            <person name="Arendt D."/>
            <person name="Savage R."/>
            <person name="Osoegawa K."/>
            <person name="de Jong P."/>
            <person name="Grimwood J."/>
            <person name="Chapman J.A."/>
            <person name="Shapiro H."/>
            <person name="Aerts A."/>
            <person name="Otillar R.P."/>
            <person name="Terry A.Y."/>
            <person name="Boore J.L."/>
            <person name="Grigoriev I.V."/>
            <person name="Lindberg D.R."/>
            <person name="Seaver E.C."/>
            <person name="Weisblat D.A."/>
            <person name="Putnam N.H."/>
            <person name="Rokhsar D.S."/>
        </authorList>
    </citation>
    <scope>NUCLEOTIDE SEQUENCE</scope>
    <source>
        <strain evidence="1 3">I ESC-2004</strain>
    </source>
</reference>
<feature type="non-terminal residue" evidence="1">
    <location>
        <position position="1"/>
    </location>
</feature>
<organism evidence="1">
    <name type="scientific">Capitella teleta</name>
    <name type="common">Polychaete worm</name>
    <dbReference type="NCBI Taxonomy" id="283909"/>
    <lineage>
        <taxon>Eukaryota</taxon>
        <taxon>Metazoa</taxon>
        <taxon>Spiralia</taxon>
        <taxon>Lophotrochozoa</taxon>
        <taxon>Annelida</taxon>
        <taxon>Polychaeta</taxon>
        <taxon>Sedentaria</taxon>
        <taxon>Scolecida</taxon>
        <taxon>Capitellidae</taxon>
        <taxon>Capitella</taxon>
    </lineage>
</organism>